<dbReference type="PANTHER" id="PTHR46637">
    <property type="entry name" value="TIS1421-TRANSPOSASE PROTEIN A"/>
    <property type="match status" value="1"/>
</dbReference>
<dbReference type="EMBL" id="JACHMM010000001">
    <property type="protein sequence ID" value="MBB5787663.1"/>
    <property type="molecule type" value="Genomic_DNA"/>
</dbReference>
<dbReference type="InterPro" id="IPR025161">
    <property type="entry name" value="IS402-like_dom"/>
</dbReference>
<reference evidence="4 5" key="1">
    <citation type="submission" date="2020-08" db="EMBL/GenBank/DDBJ databases">
        <title>Sequencing the genomes of 1000 actinobacteria strains.</title>
        <authorList>
            <person name="Klenk H.-P."/>
        </authorList>
    </citation>
    <scope>NUCLEOTIDE SEQUENCE [LARGE SCALE GENOMIC DNA]</scope>
    <source>
        <strain evidence="4 5">DSM 102122</strain>
    </source>
</reference>
<sequence>MSRERVLTDAQWERIAALMPSTDGVRSRPFRDHRQVVEGVIYRFRTGIAWRDLPAAFGPWQTAWKRHNRFSVDGTWDKIHARLLAEADAVGDIDWMVSVDATINRAHQHATNAGRLEHPAGDSRAARAARAAARTGG</sequence>
<dbReference type="Pfam" id="PF13340">
    <property type="entry name" value="DUF4096"/>
    <property type="match status" value="1"/>
</dbReference>
<evidence type="ECO:0000313" key="4">
    <source>
        <dbReference type="EMBL" id="MBB5788498.1"/>
    </source>
</evidence>
<evidence type="ECO:0000313" key="5">
    <source>
        <dbReference type="Proteomes" id="UP000542813"/>
    </source>
</evidence>
<feature type="compositionally biased region" description="Low complexity" evidence="1">
    <location>
        <begin position="126"/>
        <end position="137"/>
    </location>
</feature>
<dbReference type="Proteomes" id="UP000542813">
    <property type="component" value="Unassembled WGS sequence"/>
</dbReference>
<gene>
    <name evidence="3" type="ORF">HD601_002238</name>
    <name evidence="4" type="ORF">HD601_003073</name>
</gene>
<dbReference type="AlphaFoldDB" id="A0A7W9GRJ2"/>
<feature type="compositionally biased region" description="Basic and acidic residues" evidence="1">
    <location>
        <begin position="115"/>
        <end position="125"/>
    </location>
</feature>
<feature type="region of interest" description="Disordered" evidence="1">
    <location>
        <begin position="114"/>
        <end position="137"/>
    </location>
</feature>
<dbReference type="NCBIfam" id="NF033580">
    <property type="entry name" value="transpos_IS5_3"/>
    <property type="match status" value="1"/>
</dbReference>
<accession>A0A7W9GRJ2</accession>
<evidence type="ECO:0000313" key="3">
    <source>
        <dbReference type="EMBL" id="MBB5787663.1"/>
    </source>
</evidence>
<dbReference type="PANTHER" id="PTHR46637:SF1">
    <property type="entry name" value="BLL5188 PROTEIN"/>
    <property type="match status" value="1"/>
</dbReference>
<organism evidence="4 5">
    <name type="scientific">Jiangella mangrovi</name>
    <dbReference type="NCBI Taxonomy" id="1524084"/>
    <lineage>
        <taxon>Bacteria</taxon>
        <taxon>Bacillati</taxon>
        <taxon>Actinomycetota</taxon>
        <taxon>Actinomycetes</taxon>
        <taxon>Jiangellales</taxon>
        <taxon>Jiangellaceae</taxon>
        <taxon>Jiangella</taxon>
    </lineage>
</organism>
<name>A0A7W9GRJ2_9ACTN</name>
<dbReference type="EMBL" id="JACHMM010000001">
    <property type="protein sequence ID" value="MBB5788498.1"/>
    <property type="molecule type" value="Genomic_DNA"/>
</dbReference>
<feature type="domain" description="Insertion element IS402-like" evidence="2">
    <location>
        <begin position="7"/>
        <end position="80"/>
    </location>
</feature>
<keyword evidence="5" id="KW-1185">Reference proteome</keyword>
<dbReference type="InterPro" id="IPR052909">
    <property type="entry name" value="Transposase_6_like"/>
</dbReference>
<evidence type="ECO:0000256" key="1">
    <source>
        <dbReference type="SAM" id="MobiDB-lite"/>
    </source>
</evidence>
<protein>
    <submittedName>
        <fullName evidence="4">Transposase</fullName>
    </submittedName>
</protein>
<proteinExistence type="predicted"/>
<evidence type="ECO:0000259" key="2">
    <source>
        <dbReference type="Pfam" id="PF13340"/>
    </source>
</evidence>
<comment type="caution">
    <text evidence="4">The sequence shown here is derived from an EMBL/GenBank/DDBJ whole genome shotgun (WGS) entry which is preliminary data.</text>
</comment>